<gene>
    <name evidence="2" type="ORF">HYFRA_00012939</name>
</gene>
<keyword evidence="3" id="KW-1185">Reference proteome</keyword>
<keyword evidence="1" id="KW-0472">Membrane</keyword>
<dbReference type="Proteomes" id="UP000696280">
    <property type="component" value="Unassembled WGS sequence"/>
</dbReference>
<dbReference type="EMBL" id="CAJVRL010000086">
    <property type="protein sequence ID" value="CAG8958942.1"/>
    <property type="molecule type" value="Genomic_DNA"/>
</dbReference>
<evidence type="ECO:0000313" key="2">
    <source>
        <dbReference type="EMBL" id="CAG8958942.1"/>
    </source>
</evidence>
<reference evidence="2" key="1">
    <citation type="submission" date="2021-07" db="EMBL/GenBank/DDBJ databases">
        <authorList>
            <person name="Durling M."/>
        </authorList>
    </citation>
    <scope>NUCLEOTIDE SEQUENCE</scope>
</reference>
<comment type="caution">
    <text evidence="2">The sequence shown here is derived from an EMBL/GenBank/DDBJ whole genome shotgun (WGS) entry which is preliminary data.</text>
</comment>
<name>A0A9N9PYQ6_9HELO</name>
<accession>A0A9N9PYQ6</accession>
<dbReference type="AlphaFoldDB" id="A0A9N9PYQ6"/>
<keyword evidence="1" id="KW-0812">Transmembrane</keyword>
<proteinExistence type="predicted"/>
<keyword evidence="1" id="KW-1133">Transmembrane helix</keyword>
<sequence length="78" mass="8709">MIVWRHAVGNVLNDMAPRLLDEVDAGSREICRDGHDDWVSCDAIVHKLPAHAFRCAVCVSAFFAVGVTKRRMAWRGMA</sequence>
<protein>
    <submittedName>
        <fullName evidence="2">Uncharacterized protein</fullName>
    </submittedName>
</protein>
<evidence type="ECO:0000256" key="1">
    <source>
        <dbReference type="SAM" id="Phobius"/>
    </source>
</evidence>
<evidence type="ECO:0000313" key="3">
    <source>
        <dbReference type="Proteomes" id="UP000696280"/>
    </source>
</evidence>
<feature type="transmembrane region" description="Helical" evidence="1">
    <location>
        <begin position="48"/>
        <end position="67"/>
    </location>
</feature>
<organism evidence="2 3">
    <name type="scientific">Hymenoscyphus fraxineus</name>
    <dbReference type="NCBI Taxonomy" id="746836"/>
    <lineage>
        <taxon>Eukaryota</taxon>
        <taxon>Fungi</taxon>
        <taxon>Dikarya</taxon>
        <taxon>Ascomycota</taxon>
        <taxon>Pezizomycotina</taxon>
        <taxon>Leotiomycetes</taxon>
        <taxon>Helotiales</taxon>
        <taxon>Helotiaceae</taxon>
        <taxon>Hymenoscyphus</taxon>
    </lineage>
</organism>